<dbReference type="PANTHER" id="PTHR35307:SF3">
    <property type="entry name" value="DUF4220 DOMAIN-CONTAINING PROTEIN"/>
    <property type="match status" value="1"/>
</dbReference>
<sequence length="736" mass="82687">MDEDNDGYKNYKLHYKAWFPVILDSPMPWIGMYVAAASLVCSVAMAGDVIHGIRRKKLWFPCKYFSMNAASLTVIAVAMKLSMDLTTGMWGTIDTLVKLSSGCFMIIVMGNFLISFASMNNKEIFMNIVALGILVITISVNMGIQLYIWWGDGVDTYILRIFNIVSMLVLFVTMISSILTIPATKRDMETKYNELHETACEGGKLEEIENLTDEKLKEVVEKYWVMAETGSPQFVMARSVTSATIGAICLATTIYFVTLAIAVVLGGDGLKGFHSTYRWSTVWIFMIQSIGVVVGTIAPICRWFTAINFNYSMFSNHHKEFKLVETFWIQRLVAWKETPLPSQIRGMKCKRVIENVKILVLNLCIGIQIWIVVASKLVHLISIIITLPLFSCFYYRKRMKVDLESESIALETKNSSPKLDLYVLRLEGEAKLPKSILKNMCHELNQLIQMGKSHQPQNLLELLRKSNNSFKGVVDFDSNQVQYCWTLPVVTLTSIAIALPGIENHTVNQLMRSVSEGLLYASLVEESFSYKGDDLLNLKCAANVVWAGVELNGKWLDKDLRKYLLKGRTMEGTLQTLVDIAEKATIEFQRNAMGGHKILAANSMSTISQTILNDYKHSTDPHVDRDLFEKLSIMTADILGACLTNLPRVIIQKCYCSAIEERDKSVRRAACLLGEIEAIRGILKHHELPGLSGDQAAYIDEWRSYMMQKDPPSLVPSSNNEISASSSGELHINVGK</sequence>
<feature type="transmembrane region" description="Helical" evidence="2">
    <location>
        <begin position="352"/>
        <end position="371"/>
    </location>
</feature>
<feature type="transmembrane region" description="Helical" evidence="2">
    <location>
        <begin position="99"/>
        <end position="117"/>
    </location>
</feature>
<comment type="caution">
    <text evidence="3">The sequence shown here is derived from an EMBL/GenBank/DDBJ whole genome shotgun (WGS) entry which is preliminary data.</text>
</comment>
<protein>
    <submittedName>
        <fullName evidence="3">Uncharacterized protein</fullName>
    </submittedName>
</protein>
<proteinExistence type="predicted"/>
<feature type="transmembrane region" description="Helical" evidence="2">
    <location>
        <begin position="243"/>
        <end position="265"/>
    </location>
</feature>
<dbReference type="AlphaFoldDB" id="A0A834H4L9"/>
<dbReference type="OrthoDB" id="1915303at2759"/>
<keyword evidence="2" id="KW-0472">Membrane</keyword>
<evidence type="ECO:0000313" key="3">
    <source>
        <dbReference type="EMBL" id="KAF7144638.1"/>
    </source>
</evidence>
<dbReference type="Proteomes" id="UP000626092">
    <property type="component" value="Unassembled WGS sequence"/>
</dbReference>
<keyword evidence="2" id="KW-0812">Transmembrane</keyword>
<dbReference type="PANTHER" id="PTHR35307">
    <property type="entry name" value="PROTEIN, PUTATIVE-RELATED"/>
    <property type="match status" value="1"/>
</dbReference>
<feature type="transmembrane region" description="Helical" evidence="2">
    <location>
        <begin position="377"/>
        <end position="395"/>
    </location>
</feature>
<evidence type="ECO:0000256" key="1">
    <source>
        <dbReference type="SAM" id="MobiDB-lite"/>
    </source>
</evidence>
<gene>
    <name evidence="3" type="ORF">RHSIM_Rhsim04G0107800</name>
</gene>
<keyword evidence="2" id="KW-1133">Transmembrane helix</keyword>
<evidence type="ECO:0000313" key="4">
    <source>
        <dbReference type="Proteomes" id="UP000626092"/>
    </source>
</evidence>
<feature type="region of interest" description="Disordered" evidence="1">
    <location>
        <begin position="713"/>
        <end position="736"/>
    </location>
</feature>
<name>A0A834H4L9_RHOSS</name>
<feature type="transmembrane region" description="Helical" evidence="2">
    <location>
        <begin position="124"/>
        <end position="149"/>
    </location>
</feature>
<feature type="transmembrane region" description="Helical" evidence="2">
    <location>
        <begin position="30"/>
        <end position="50"/>
    </location>
</feature>
<organism evidence="3 4">
    <name type="scientific">Rhododendron simsii</name>
    <name type="common">Sims's rhododendron</name>
    <dbReference type="NCBI Taxonomy" id="118357"/>
    <lineage>
        <taxon>Eukaryota</taxon>
        <taxon>Viridiplantae</taxon>
        <taxon>Streptophyta</taxon>
        <taxon>Embryophyta</taxon>
        <taxon>Tracheophyta</taxon>
        <taxon>Spermatophyta</taxon>
        <taxon>Magnoliopsida</taxon>
        <taxon>eudicotyledons</taxon>
        <taxon>Gunneridae</taxon>
        <taxon>Pentapetalae</taxon>
        <taxon>asterids</taxon>
        <taxon>Ericales</taxon>
        <taxon>Ericaceae</taxon>
        <taxon>Ericoideae</taxon>
        <taxon>Rhodoreae</taxon>
        <taxon>Rhododendron</taxon>
    </lineage>
</organism>
<feature type="transmembrane region" description="Helical" evidence="2">
    <location>
        <begin position="62"/>
        <end position="79"/>
    </location>
</feature>
<reference evidence="3" key="1">
    <citation type="submission" date="2019-11" db="EMBL/GenBank/DDBJ databases">
        <authorList>
            <person name="Liu Y."/>
            <person name="Hou J."/>
            <person name="Li T.-Q."/>
            <person name="Guan C.-H."/>
            <person name="Wu X."/>
            <person name="Wu H.-Z."/>
            <person name="Ling F."/>
            <person name="Zhang R."/>
            <person name="Shi X.-G."/>
            <person name="Ren J.-P."/>
            <person name="Chen E.-F."/>
            <person name="Sun J.-M."/>
        </authorList>
    </citation>
    <scope>NUCLEOTIDE SEQUENCE</scope>
    <source>
        <strain evidence="3">Adult_tree_wgs_1</strain>
        <tissue evidence="3">Leaves</tissue>
    </source>
</reference>
<keyword evidence="4" id="KW-1185">Reference proteome</keyword>
<evidence type="ECO:0000256" key="2">
    <source>
        <dbReference type="SAM" id="Phobius"/>
    </source>
</evidence>
<feature type="transmembrane region" description="Helical" evidence="2">
    <location>
        <begin position="285"/>
        <end position="305"/>
    </location>
</feature>
<feature type="compositionally biased region" description="Low complexity" evidence="1">
    <location>
        <begin position="717"/>
        <end position="727"/>
    </location>
</feature>
<feature type="transmembrane region" description="Helical" evidence="2">
    <location>
        <begin position="161"/>
        <end position="181"/>
    </location>
</feature>
<accession>A0A834H4L9</accession>
<dbReference type="EMBL" id="WJXA01000004">
    <property type="protein sequence ID" value="KAF7144638.1"/>
    <property type="molecule type" value="Genomic_DNA"/>
</dbReference>